<organism evidence="8 9">
    <name type="scientific">Phytophthora pseudosyringae</name>
    <dbReference type="NCBI Taxonomy" id="221518"/>
    <lineage>
        <taxon>Eukaryota</taxon>
        <taxon>Sar</taxon>
        <taxon>Stramenopiles</taxon>
        <taxon>Oomycota</taxon>
        <taxon>Peronosporomycetes</taxon>
        <taxon>Peronosporales</taxon>
        <taxon>Peronosporaceae</taxon>
        <taxon>Phytophthora</taxon>
    </lineage>
</organism>
<dbReference type="PANTHER" id="PTHR15341:SF3">
    <property type="entry name" value="NUCLEAR NUCLEIC ACID-BINDING PROTEIN C1D"/>
    <property type="match status" value="1"/>
</dbReference>
<keyword evidence="4 6" id="KW-0694">RNA-binding</keyword>
<sequence length="202" mass="22183">MYVGNPCDNASGKASGVHHTVSASNQFAKSKMSDQAVEAFGSVEQTLAAVEEHLAVFKQTSMEEFAAPLSPLERAKVQVSLAYTINALLFVFLKTQGVSPKDIRQTHVKQELERVKAFIKKIKDAEELAKGPKLVLDKDASKRFIYNALSSDQVYVDAVKANKGEQDIKNAKKEAEHVKAEGKGKQTAAKSLGKKSKRQRKH</sequence>
<evidence type="ECO:0000256" key="4">
    <source>
        <dbReference type="ARBA" id="ARBA00022884"/>
    </source>
</evidence>
<keyword evidence="5 6" id="KW-0539">Nucleus</keyword>
<protein>
    <recommendedName>
        <fullName evidence="6">Nuclear nucleic acid-binding protein C1D</fullName>
    </recommendedName>
</protein>
<feature type="compositionally biased region" description="Basic residues" evidence="7">
    <location>
        <begin position="192"/>
        <end position="202"/>
    </location>
</feature>
<reference evidence="8" key="1">
    <citation type="submission" date="2021-02" db="EMBL/GenBank/DDBJ databases">
        <authorList>
            <person name="Palmer J.M."/>
        </authorList>
    </citation>
    <scope>NUCLEOTIDE SEQUENCE</scope>
    <source>
        <strain evidence="8">SCRP734</strain>
    </source>
</reference>
<dbReference type="GO" id="GO:0000460">
    <property type="term" value="P:maturation of 5.8S rRNA"/>
    <property type="evidence" value="ECO:0007669"/>
    <property type="project" value="TreeGrafter"/>
</dbReference>
<dbReference type="Proteomes" id="UP000694044">
    <property type="component" value="Unassembled WGS sequence"/>
</dbReference>
<comment type="subcellular location">
    <subcellularLocation>
        <location evidence="6">Cytoplasm</location>
    </subcellularLocation>
    <subcellularLocation>
        <location evidence="6">Nucleus</location>
        <location evidence="6">Nucleolus</location>
    </subcellularLocation>
    <subcellularLocation>
        <location evidence="1 6">Nucleus</location>
    </subcellularLocation>
</comment>
<dbReference type="AlphaFoldDB" id="A0A8T1VC38"/>
<dbReference type="EMBL" id="JAGDFM010000492">
    <property type="protein sequence ID" value="KAG7377689.1"/>
    <property type="molecule type" value="Genomic_DNA"/>
</dbReference>
<name>A0A8T1VC38_9STRA</name>
<evidence type="ECO:0000256" key="6">
    <source>
        <dbReference type="RuleBase" id="RU368003"/>
    </source>
</evidence>
<dbReference type="InterPro" id="IPR011082">
    <property type="entry name" value="Exosome-assoc_fac/DNA_repair"/>
</dbReference>
<accession>A0A8T1VC38</accession>
<comment type="subunit">
    <text evidence="6">Monomer and homodimer.</text>
</comment>
<dbReference type="Pfam" id="PF04000">
    <property type="entry name" value="Sas10_Utp3"/>
    <property type="match status" value="1"/>
</dbReference>
<evidence type="ECO:0000256" key="7">
    <source>
        <dbReference type="SAM" id="MobiDB-lite"/>
    </source>
</evidence>
<comment type="similarity">
    <text evidence="2 6">Belongs to the C1D family.</text>
</comment>
<evidence type="ECO:0000256" key="2">
    <source>
        <dbReference type="ARBA" id="ARBA00009154"/>
    </source>
</evidence>
<gene>
    <name evidence="8" type="primary">C1D</name>
    <name evidence="8" type="ORF">PHYPSEUDO_011142</name>
</gene>
<dbReference type="GO" id="GO:0010468">
    <property type="term" value="P:regulation of gene expression"/>
    <property type="evidence" value="ECO:0007669"/>
    <property type="project" value="TreeGrafter"/>
</dbReference>
<evidence type="ECO:0000313" key="8">
    <source>
        <dbReference type="EMBL" id="KAG7377689.1"/>
    </source>
</evidence>
<evidence type="ECO:0000256" key="3">
    <source>
        <dbReference type="ARBA" id="ARBA00022552"/>
    </source>
</evidence>
<dbReference type="GO" id="GO:0003723">
    <property type="term" value="F:RNA binding"/>
    <property type="evidence" value="ECO:0007669"/>
    <property type="project" value="UniProtKB-UniRule"/>
</dbReference>
<evidence type="ECO:0000256" key="1">
    <source>
        <dbReference type="ARBA" id="ARBA00004123"/>
    </source>
</evidence>
<feature type="region of interest" description="Disordered" evidence="7">
    <location>
        <begin position="172"/>
        <end position="202"/>
    </location>
</feature>
<comment type="caution">
    <text evidence="8">The sequence shown here is derived from an EMBL/GenBank/DDBJ whole genome shotgun (WGS) entry which is preliminary data.</text>
</comment>
<evidence type="ECO:0000256" key="5">
    <source>
        <dbReference type="ARBA" id="ARBA00023242"/>
    </source>
</evidence>
<dbReference type="GO" id="GO:0003677">
    <property type="term" value="F:DNA binding"/>
    <property type="evidence" value="ECO:0007669"/>
    <property type="project" value="UniProtKB-KW"/>
</dbReference>
<proteinExistence type="inferred from homology"/>
<keyword evidence="9" id="KW-1185">Reference proteome</keyword>
<dbReference type="PANTHER" id="PTHR15341">
    <property type="entry name" value="SUN-COR STEROID HORMONE RECEPTOR CO-REPRESSOR"/>
    <property type="match status" value="1"/>
</dbReference>
<dbReference type="GO" id="GO:0005730">
    <property type="term" value="C:nucleolus"/>
    <property type="evidence" value="ECO:0007669"/>
    <property type="project" value="UniProtKB-SubCell"/>
</dbReference>
<evidence type="ECO:0000313" key="9">
    <source>
        <dbReference type="Proteomes" id="UP000694044"/>
    </source>
</evidence>
<dbReference type="OrthoDB" id="10261072at2759"/>
<dbReference type="GO" id="GO:0000178">
    <property type="term" value="C:exosome (RNase complex)"/>
    <property type="evidence" value="ECO:0007669"/>
    <property type="project" value="TreeGrafter"/>
</dbReference>
<feature type="compositionally biased region" description="Basic and acidic residues" evidence="7">
    <location>
        <begin position="172"/>
        <end position="184"/>
    </location>
</feature>
<comment type="function">
    <text evidence="6">Plays a role in the recruitment of the exosome to pre-rRNA to mediate the 3'-5' end processing of the 5.8S rRNA.</text>
</comment>
<dbReference type="InterPro" id="IPR007146">
    <property type="entry name" value="Sas10/Utp3/C1D"/>
</dbReference>
<keyword evidence="3 6" id="KW-0698">rRNA processing</keyword>
<keyword evidence="6" id="KW-0963">Cytoplasm</keyword>
<keyword evidence="6 8" id="KW-0238">DNA-binding</keyword>
<dbReference type="GO" id="GO:0005737">
    <property type="term" value="C:cytoplasm"/>
    <property type="evidence" value="ECO:0007669"/>
    <property type="project" value="UniProtKB-SubCell"/>
</dbReference>